<sequence length="372" mass="41653">MRIRVLTIGLVLFGCLQGGSLAFSQDLRLNQIQTIGTHNSYHLAPPPEILRLIELFSSEGAEALNYSHLPIAEQLGTHKIRQIELDIYADPEGGLFANPAGHECLPKTEATEKSHPKATGALSRPGMKVIHSPGFDYRSTVSTFVDGLTKIRNWSQSNPDHIPILVLVELKDSVVGPDPVVPLAFDSDLLDAVDAEIRSVFADDEMILPDQIRGSDKTLRDALSQRGWPTVNASRGRVWFALDNEDATRERYLEKHPTLENRVMFVSVDANHPAAGFMKLNDPIGKFKKIQNAVKQGFIVRTRADAETHEARTNDTTRRDRAFESGAQYISTDYPIADKRLSQYQVQLPNQAEYRRNPQARNRKPRIDNANK</sequence>
<accession>A0A5C6F6M5</accession>
<dbReference type="GO" id="GO:0008081">
    <property type="term" value="F:phosphoric diester hydrolase activity"/>
    <property type="evidence" value="ECO:0007669"/>
    <property type="project" value="InterPro"/>
</dbReference>
<dbReference type="EMBL" id="SJPW01000003">
    <property type="protein sequence ID" value="TWU56905.1"/>
    <property type="molecule type" value="Genomic_DNA"/>
</dbReference>
<evidence type="ECO:0000313" key="2">
    <source>
        <dbReference type="EMBL" id="TWU56905.1"/>
    </source>
</evidence>
<gene>
    <name evidence="2" type="ORF">Poly51_28230</name>
</gene>
<dbReference type="PROSITE" id="PS51257">
    <property type="entry name" value="PROKAR_LIPOPROTEIN"/>
    <property type="match status" value="1"/>
</dbReference>
<evidence type="ECO:0008006" key="4">
    <source>
        <dbReference type="Google" id="ProtNLM"/>
    </source>
</evidence>
<dbReference type="Gene3D" id="3.20.20.190">
    <property type="entry name" value="Phosphatidylinositol (PI) phosphodiesterase"/>
    <property type="match status" value="1"/>
</dbReference>
<organism evidence="2 3">
    <name type="scientific">Rubripirellula tenax</name>
    <dbReference type="NCBI Taxonomy" id="2528015"/>
    <lineage>
        <taxon>Bacteria</taxon>
        <taxon>Pseudomonadati</taxon>
        <taxon>Planctomycetota</taxon>
        <taxon>Planctomycetia</taxon>
        <taxon>Pirellulales</taxon>
        <taxon>Pirellulaceae</taxon>
        <taxon>Rubripirellula</taxon>
    </lineage>
</organism>
<proteinExistence type="predicted"/>
<dbReference type="Pfam" id="PF16670">
    <property type="entry name" value="PI-PLC-C1"/>
    <property type="match status" value="1"/>
</dbReference>
<dbReference type="SUPFAM" id="SSF51695">
    <property type="entry name" value="PLC-like phosphodiesterases"/>
    <property type="match status" value="1"/>
</dbReference>
<reference evidence="2 3" key="1">
    <citation type="submission" date="2019-02" db="EMBL/GenBank/DDBJ databases">
        <title>Deep-cultivation of Planctomycetes and their phenomic and genomic characterization uncovers novel biology.</title>
        <authorList>
            <person name="Wiegand S."/>
            <person name="Jogler M."/>
            <person name="Boedeker C."/>
            <person name="Pinto D."/>
            <person name="Vollmers J."/>
            <person name="Rivas-Marin E."/>
            <person name="Kohn T."/>
            <person name="Peeters S.H."/>
            <person name="Heuer A."/>
            <person name="Rast P."/>
            <person name="Oberbeckmann S."/>
            <person name="Bunk B."/>
            <person name="Jeske O."/>
            <person name="Meyerdierks A."/>
            <person name="Storesund J.E."/>
            <person name="Kallscheuer N."/>
            <person name="Luecker S."/>
            <person name="Lage O.M."/>
            <person name="Pohl T."/>
            <person name="Merkel B.J."/>
            <person name="Hornburger P."/>
            <person name="Mueller R.-W."/>
            <person name="Bruemmer F."/>
            <person name="Labrenz M."/>
            <person name="Spormann A.M."/>
            <person name="Op Den Camp H."/>
            <person name="Overmann J."/>
            <person name="Amann R."/>
            <person name="Jetten M.S.M."/>
            <person name="Mascher T."/>
            <person name="Medema M.H."/>
            <person name="Devos D.P."/>
            <person name="Kaster A.-K."/>
            <person name="Ovreas L."/>
            <person name="Rohde M."/>
            <person name="Galperin M.Y."/>
            <person name="Jogler C."/>
        </authorList>
    </citation>
    <scope>NUCLEOTIDE SEQUENCE [LARGE SCALE GENOMIC DNA]</scope>
    <source>
        <strain evidence="2 3">Poly51</strain>
    </source>
</reference>
<keyword evidence="3" id="KW-1185">Reference proteome</keyword>
<dbReference type="InterPro" id="IPR032075">
    <property type="entry name" value="PI-PLC-C1"/>
</dbReference>
<dbReference type="RefSeq" id="WP_146458309.1">
    <property type="nucleotide sequence ID" value="NZ_SJPW01000003.1"/>
</dbReference>
<evidence type="ECO:0000313" key="3">
    <source>
        <dbReference type="Proteomes" id="UP000318288"/>
    </source>
</evidence>
<dbReference type="CDD" id="cd08589">
    <property type="entry name" value="PI-PLCc_SaPLC1_like"/>
    <property type="match status" value="1"/>
</dbReference>
<feature type="region of interest" description="Disordered" evidence="1">
    <location>
        <begin position="351"/>
        <end position="372"/>
    </location>
</feature>
<dbReference type="AlphaFoldDB" id="A0A5C6F6M5"/>
<dbReference type="GO" id="GO:0006629">
    <property type="term" value="P:lipid metabolic process"/>
    <property type="evidence" value="ECO:0007669"/>
    <property type="project" value="InterPro"/>
</dbReference>
<evidence type="ECO:0000256" key="1">
    <source>
        <dbReference type="SAM" id="MobiDB-lite"/>
    </source>
</evidence>
<dbReference type="Proteomes" id="UP000318288">
    <property type="component" value="Unassembled WGS sequence"/>
</dbReference>
<dbReference type="InterPro" id="IPR017946">
    <property type="entry name" value="PLC-like_Pdiesterase_TIM-brl"/>
</dbReference>
<dbReference type="OrthoDB" id="195526at2"/>
<protein>
    <recommendedName>
        <fullName evidence="4">Calcium-dependent phosphoinositide phospholipase C</fullName>
    </recommendedName>
</protein>
<comment type="caution">
    <text evidence="2">The sequence shown here is derived from an EMBL/GenBank/DDBJ whole genome shotgun (WGS) entry which is preliminary data.</text>
</comment>
<name>A0A5C6F6M5_9BACT</name>